<dbReference type="EMBL" id="GEDG01023505">
    <property type="protein sequence ID" value="JAP16690.1"/>
    <property type="molecule type" value="Transcribed_RNA"/>
</dbReference>
<reference evidence="1" key="1">
    <citation type="submission" date="2015-12" db="EMBL/GenBank/DDBJ databases">
        <title>Gene expression during late stages of embryo sac development: a critical building block for successful pollen-pistil interactions.</title>
        <authorList>
            <person name="Liu Y."/>
            <person name="Joly V."/>
            <person name="Sabar M."/>
            <person name="Matton D.P."/>
        </authorList>
    </citation>
    <scope>NUCLEOTIDE SEQUENCE</scope>
</reference>
<organism evidence="1">
    <name type="scientific">Solanum chacoense</name>
    <name type="common">Chaco potato</name>
    <dbReference type="NCBI Taxonomy" id="4108"/>
    <lineage>
        <taxon>Eukaryota</taxon>
        <taxon>Viridiplantae</taxon>
        <taxon>Streptophyta</taxon>
        <taxon>Embryophyta</taxon>
        <taxon>Tracheophyta</taxon>
        <taxon>Spermatophyta</taxon>
        <taxon>Magnoliopsida</taxon>
        <taxon>eudicotyledons</taxon>
        <taxon>Gunneridae</taxon>
        <taxon>Pentapetalae</taxon>
        <taxon>asterids</taxon>
        <taxon>lamiids</taxon>
        <taxon>Solanales</taxon>
        <taxon>Solanaceae</taxon>
        <taxon>Solanoideae</taxon>
        <taxon>Solaneae</taxon>
        <taxon>Solanum</taxon>
    </lineage>
</organism>
<dbReference type="AlphaFoldDB" id="A0A0V0H8G0"/>
<evidence type="ECO:0000313" key="1">
    <source>
        <dbReference type="EMBL" id="JAP16690.1"/>
    </source>
</evidence>
<name>A0A0V0H8G0_SOLCH</name>
<proteinExistence type="predicted"/>
<sequence>MIVIQGLLPWLPYHRSSVHQTGDIYPFETVITGHGTSDKTKVGTQVLSYVASSSQIQCALPP</sequence>
<protein>
    <submittedName>
        <fullName evidence="1">Putative ovule protein</fullName>
    </submittedName>
</protein>
<accession>A0A0V0H8G0</accession>